<feature type="domain" description="N-acetyltransferase" evidence="1">
    <location>
        <begin position="11"/>
        <end position="154"/>
    </location>
</feature>
<accession>A0A1C1YZZ4</accession>
<dbReference type="Gene3D" id="3.40.630.30">
    <property type="match status" value="1"/>
</dbReference>
<dbReference type="SUPFAM" id="SSF55729">
    <property type="entry name" value="Acyl-CoA N-acyltransferases (Nat)"/>
    <property type="match status" value="1"/>
</dbReference>
<dbReference type="AlphaFoldDB" id="A0A1C1YZZ4"/>
<dbReference type="InterPro" id="IPR000182">
    <property type="entry name" value="GNAT_dom"/>
</dbReference>
<evidence type="ECO:0000313" key="2">
    <source>
        <dbReference type="EMBL" id="OCW59047.1"/>
    </source>
</evidence>
<organism evidence="2 3">
    <name type="scientific">Hoeflea olei</name>
    <dbReference type="NCBI Taxonomy" id="1480615"/>
    <lineage>
        <taxon>Bacteria</taxon>
        <taxon>Pseudomonadati</taxon>
        <taxon>Pseudomonadota</taxon>
        <taxon>Alphaproteobacteria</taxon>
        <taxon>Hyphomicrobiales</taxon>
        <taxon>Rhizobiaceae</taxon>
        <taxon>Hoeflea</taxon>
    </lineage>
</organism>
<reference evidence="2 3" key="1">
    <citation type="submission" date="2015-12" db="EMBL/GenBank/DDBJ databases">
        <authorList>
            <person name="Shamseldin A."/>
            <person name="Moawad H."/>
            <person name="Abd El-Rahim W.M."/>
            <person name="Sadowsky M.J."/>
        </authorList>
    </citation>
    <scope>NUCLEOTIDE SEQUENCE [LARGE SCALE GENOMIC DNA]</scope>
    <source>
        <strain evidence="2 3">JC234</strain>
    </source>
</reference>
<dbReference type="InterPro" id="IPR016181">
    <property type="entry name" value="Acyl_CoA_acyltransferase"/>
</dbReference>
<dbReference type="Pfam" id="PF00583">
    <property type="entry name" value="Acetyltransf_1"/>
    <property type="match status" value="1"/>
</dbReference>
<protein>
    <recommendedName>
        <fullName evidence="1">N-acetyltransferase domain-containing protein</fullName>
    </recommendedName>
</protein>
<dbReference type="EMBL" id="LQZT01000002">
    <property type="protein sequence ID" value="OCW59047.1"/>
    <property type="molecule type" value="Genomic_DNA"/>
</dbReference>
<dbReference type="PROSITE" id="PS51186">
    <property type="entry name" value="GNAT"/>
    <property type="match status" value="1"/>
</dbReference>
<dbReference type="GO" id="GO:0016747">
    <property type="term" value="F:acyltransferase activity, transferring groups other than amino-acyl groups"/>
    <property type="evidence" value="ECO:0007669"/>
    <property type="project" value="InterPro"/>
</dbReference>
<keyword evidence="3" id="KW-1185">Reference proteome</keyword>
<evidence type="ECO:0000259" key="1">
    <source>
        <dbReference type="PROSITE" id="PS51186"/>
    </source>
</evidence>
<proteinExistence type="predicted"/>
<comment type="caution">
    <text evidence="2">The sequence shown here is derived from an EMBL/GenBank/DDBJ whole genome shotgun (WGS) entry which is preliminary data.</text>
</comment>
<gene>
    <name evidence="2" type="ORF">AWJ14_04910</name>
</gene>
<dbReference type="STRING" id="1480615.AWJ14_04910"/>
<dbReference type="CDD" id="cd04301">
    <property type="entry name" value="NAT_SF"/>
    <property type="match status" value="1"/>
</dbReference>
<dbReference type="RefSeq" id="WP_066175115.1">
    <property type="nucleotide sequence ID" value="NZ_LQZT01000002.1"/>
</dbReference>
<dbReference type="Proteomes" id="UP000094795">
    <property type="component" value="Unassembled WGS sequence"/>
</dbReference>
<sequence>MAERRGIAGQALYRAIAAGDHAAVRALQAAIYAPEIASRCDALARERSGSLALVAEIDGTIIGHVLLVPIEGPERALALAPHAVLAAWRDMQVGTELLRHALGAARASGWRSVFVFGQPGYYGRFGFTSRAADAAEVPCQGPRFLALELIDTALSGWAGPIAYPDTFLAMAGAARA</sequence>
<evidence type="ECO:0000313" key="3">
    <source>
        <dbReference type="Proteomes" id="UP000094795"/>
    </source>
</evidence>
<name>A0A1C1YZZ4_9HYPH</name>